<evidence type="ECO:0000313" key="3">
    <source>
        <dbReference type="EMBL" id="GBE77986.1"/>
    </source>
</evidence>
<dbReference type="GO" id="GO:0016787">
    <property type="term" value="F:hydrolase activity"/>
    <property type="evidence" value="ECO:0007669"/>
    <property type="project" value="UniProtKB-KW"/>
</dbReference>
<organism evidence="3 4">
    <name type="scientific">Sparassis crispa</name>
    <dbReference type="NCBI Taxonomy" id="139825"/>
    <lineage>
        <taxon>Eukaryota</taxon>
        <taxon>Fungi</taxon>
        <taxon>Dikarya</taxon>
        <taxon>Basidiomycota</taxon>
        <taxon>Agaricomycotina</taxon>
        <taxon>Agaricomycetes</taxon>
        <taxon>Polyporales</taxon>
        <taxon>Sparassidaceae</taxon>
        <taxon>Sparassis</taxon>
    </lineage>
</organism>
<proteinExistence type="predicted"/>
<dbReference type="AlphaFoldDB" id="A0A401G740"/>
<protein>
    <submittedName>
        <fullName evidence="3">AB hydrolase superfamily protein</fullName>
    </submittedName>
</protein>
<dbReference type="RefSeq" id="XP_027608899.1">
    <property type="nucleotide sequence ID" value="XM_027753098.1"/>
</dbReference>
<accession>A0A401G740</accession>
<dbReference type="FunCoup" id="A0A401G740">
    <property type="interactions" value="69"/>
</dbReference>
<dbReference type="EMBL" id="BFAD01000001">
    <property type="protein sequence ID" value="GBE77986.1"/>
    <property type="molecule type" value="Genomic_DNA"/>
</dbReference>
<keyword evidence="1 3" id="KW-0378">Hydrolase</keyword>
<dbReference type="Pfam" id="PF07859">
    <property type="entry name" value="Abhydrolase_3"/>
    <property type="match status" value="1"/>
</dbReference>
<keyword evidence="4" id="KW-1185">Reference proteome</keyword>
<dbReference type="InParanoid" id="A0A401G740"/>
<evidence type="ECO:0000313" key="4">
    <source>
        <dbReference type="Proteomes" id="UP000287166"/>
    </source>
</evidence>
<dbReference type="PANTHER" id="PTHR48081">
    <property type="entry name" value="AB HYDROLASE SUPERFAMILY PROTEIN C4A8.06C"/>
    <property type="match status" value="1"/>
</dbReference>
<dbReference type="SUPFAM" id="SSF53474">
    <property type="entry name" value="alpha/beta-Hydrolases"/>
    <property type="match status" value="1"/>
</dbReference>
<dbReference type="Gene3D" id="3.40.50.1820">
    <property type="entry name" value="alpha/beta hydrolase"/>
    <property type="match status" value="1"/>
</dbReference>
<evidence type="ECO:0000256" key="1">
    <source>
        <dbReference type="ARBA" id="ARBA00022801"/>
    </source>
</evidence>
<sequence>MLYLTAHPGRPVLIYTAGPLCPISRPIKVQILQPVHPDFVDKLLPEYLAFHNANSLYAPNVHTLPWNPTVRQKPPVAGGSEPLKVGTVEDIALSKCTMRVFTPEGNPPSEGWPVFLFFHGGGWTLGNINTENAFSTNMCKRANCVVVSVDYRLGPEEPYPAAVEDAVEALRWIYEKGKECLRVNVQKFAVGGSSSGANLAAVITHKAALMTPSISLTFQVLVVPVVDNTATSSRDPYPSWKENANTVSLVPDKMIWFRKNYSPNEEDWTKWDNSPIFAPEETFKKCPNAWIGVAELDILRDEGIAYGEKLRKAGAEVETRVYLGSPHPIMAMDG</sequence>
<evidence type="ECO:0000259" key="2">
    <source>
        <dbReference type="Pfam" id="PF07859"/>
    </source>
</evidence>
<dbReference type="Proteomes" id="UP000287166">
    <property type="component" value="Unassembled WGS sequence"/>
</dbReference>
<dbReference type="InterPro" id="IPR029058">
    <property type="entry name" value="AB_hydrolase_fold"/>
</dbReference>
<dbReference type="OrthoDB" id="408631at2759"/>
<gene>
    <name evidence="3" type="ORF">SCP_0108680</name>
</gene>
<feature type="domain" description="Alpha/beta hydrolase fold-3" evidence="2">
    <location>
        <begin position="116"/>
        <end position="329"/>
    </location>
</feature>
<dbReference type="GeneID" id="38774903"/>
<dbReference type="PANTHER" id="PTHR48081:SF8">
    <property type="entry name" value="ALPHA_BETA HYDROLASE FOLD-3 DOMAIN-CONTAINING PROTEIN-RELATED"/>
    <property type="match status" value="1"/>
</dbReference>
<comment type="caution">
    <text evidence="3">The sequence shown here is derived from an EMBL/GenBank/DDBJ whole genome shotgun (WGS) entry which is preliminary data.</text>
</comment>
<dbReference type="InterPro" id="IPR013094">
    <property type="entry name" value="AB_hydrolase_3"/>
</dbReference>
<reference evidence="3 4" key="1">
    <citation type="journal article" date="2018" name="Sci. Rep.">
        <title>Genome sequence of the cauliflower mushroom Sparassis crispa (Hanabiratake) and its association with beneficial usage.</title>
        <authorList>
            <person name="Kiyama R."/>
            <person name="Furutani Y."/>
            <person name="Kawaguchi K."/>
            <person name="Nakanishi T."/>
        </authorList>
    </citation>
    <scope>NUCLEOTIDE SEQUENCE [LARGE SCALE GENOMIC DNA]</scope>
</reference>
<dbReference type="STRING" id="139825.A0A401G740"/>
<name>A0A401G740_9APHY</name>
<dbReference type="InterPro" id="IPR050300">
    <property type="entry name" value="GDXG_lipolytic_enzyme"/>
</dbReference>